<reference evidence="1 2" key="1">
    <citation type="journal article" date="2022" name="bioRxiv">
        <title>The genome of the oomycete Peronosclerospora sorghi, a cosmopolitan pathogen of maize and sorghum, is inflated with dispersed pseudogenes.</title>
        <authorList>
            <person name="Fletcher K."/>
            <person name="Martin F."/>
            <person name="Isakeit T."/>
            <person name="Cavanaugh K."/>
            <person name="Magill C."/>
            <person name="Michelmore R."/>
        </authorList>
    </citation>
    <scope>NUCLEOTIDE SEQUENCE [LARGE SCALE GENOMIC DNA]</scope>
    <source>
        <strain evidence="1">P6</strain>
    </source>
</reference>
<name>A0ACC0WFR4_9STRA</name>
<keyword evidence="2" id="KW-1185">Reference proteome</keyword>
<evidence type="ECO:0000313" key="2">
    <source>
        <dbReference type="Proteomes" id="UP001163321"/>
    </source>
</evidence>
<dbReference type="Proteomes" id="UP001163321">
    <property type="component" value="Chromosome 13"/>
</dbReference>
<proteinExistence type="predicted"/>
<evidence type="ECO:0000313" key="1">
    <source>
        <dbReference type="EMBL" id="KAI9917695.1"/>
    </source>
</evidence>
<protein>
    <submittedName>
        <fullName evidence="1">Uncharacterized protein</fullName>
    </submittedName>
</protein>
<comment type="caution">
    <text evidence="1">The sequence shown here is derived from an EMBL/GenBank/DDBJ whole genome shotgun (WGS) entry which is preliminary data.</text>
</comment>
<dbReference type="EMBL" id="CM047592">
    <property type="protein sequence ID" value="KAI9917695.1"/>
    <property type="molecule type" value="Genomic_DNA"/>
</dbReference>
<gene>
    <name evidence="1" type="ORF">PsorP6_013105</name>
</gene>
<organism evidence="1 2">
    <name type="scientific">Peronosclerospora sorghi</name>
    <dbReference type="NCBI Taxonomy" id="230839"/>
    <lineage>
        <taxon>Eukaryota</taxon>
        <taxon>Sar</taxon>
        <taxon>Stramenopiles</taxon>
        <taxon>Oomycota</taxon>
        <taxon>Peronosporomycetes</taxon>
        <taxon>Peronosporales</taxon>
        <taxon>Peronosporaceae</taxon>
        <taxon>Peronosclerospora</taxon>
    </lineage>
</organism>
<sequence length="177" mass="20397">MDSTYKTNRYKLPLLDVVVVTPNSQTVSLAYAFLSEESDKDYTWSLQQFRSRLGKLFGSRNITVVVDRELALIAGIRAVFFRATVKICIWYVNKNVQEKAKSKVRHRNCQISGDTWLNKHKEQFTAAWTRDVSHFGHSTTSRVEGIHAYLKHWIGVSTLDLDEVYTNLVLAGETQRR</sequence>
<accession>A0ACC0WFR4</accession>